<dbReference type="CDD" id="cd02012">
    <property type="entry name" value="TPP_TK"/>
    <property type="match status" value="1"/>
</dbReference>
<feature type="binding site" evidence="14">
    <location>
        <position position="387"/>
    </location>
    <ligand>
        <name>substrate</name>
    </ligand>
</feature>
<feature type="binding site" evidence="14">
    <location>
        <position position="29"/>
    </location>
    <ligand>
        <name>substrate</name>
    </ligand>
</feature>
<dbReference type="EC" id="2.2.1.1" evidence="5 12"/>
<feature type="active site" description="Proton donor" evidence="13">
    <location>
        <position position="414"/>
    </location>
</feature>
<dbReference type="InterPro" id="IPR020826">
    <property type="entry name" value="Transketolase_BS"/>
</dbReference>
<comment type="cofactor">
    <cofactor evidence="1">
        <name>Ca(2+)</name>
        <dbReference type="ChEBI" id="CHEBI:29108"/>
    </cofactor>
</comment>
<dbReference type="GO" id="GO:0046872">
    <property type="term" value="F:metal ion binding"/>
    <property type="evidence" value="ECO:0007669"/>
    <property type="project" value="UniProtKB-KW"/>
</dbReference>
<evidence type="ECO:0000256" key="5">
    <source>
        <dbReference type="ARBA" id="ARBA00013152"/>
    </source>
</evidence>
<evidence type="ECO:0000256" key="7">
    <source>
        <dbReference type="ARBA" id="ARBA00022723"/>
    </source>
</evidence>
<feature type="binding site" evidence="14">
    <location>
        <position position="464"/>
    </location>
    <ligand>
        <name>substrate</name>
    </ligand>
</feature>
<evidence type="ECO:0000256" key="9">
    <source>
        <dbReference type="ARBA" id="ARBA00022842"/>
    </source>
</evidence>
<feature type="binding site" evidence="15">
    <location>
        <begin position="117"/>
        <end position="119"/>
    </location>
    <ligand>
        <name>thiamine diphosphate</name>
        <dbReference type="ChEBI" id="CHEBI:58937"/>
    </ligand>
</feature>
<feature type="binding site" evidence="16">
    <location>
        <position position="188"/>
    </location>
    <ligand>
        <name>Mg(2+)</name>
        <dbReference type="ChEBI" id="CHEBI:18420"/>
    </ligand>
</feature>
<dbReference type="Gene3D" id="3.40.50.970">
    <property type="match status" value="2"/>
</dbReference>
<evidence type="ECO:0000256" key="16">
    <source>
        <dbReference type="PIRSR" id="PIRSR605478-4"/>
    </source>
</evidence>
<dbReference type="Gene3D" id="3.40.50.920">
    <property type="match status" value="1"/>
</dbReference>
<evidence type="ECO:0000256" key="12">
    <source>
        <dbReference type="NCBIfam" id="TIGR00232"/>
    </source>
</evidence>
<evidence type="ECO:0000256" key="18">
    <source>
        <dbReference type="RuleBase" id="RU004996"/>
    </source>
</evidence>
<evidence type="ECO:0000256" key="10">
    <source>
        <dbReference type="ARBA" id="ARBA00023052"/>
    </source>
</evidence>
<evidence type="ECO:0000259" key="19">
    <source>
        <dbReference type="SMART" id="SM00861"/>
    </source>
</evidence>
<comment type="cofactor">
    <cofactor evidence="2">
        <name>Co(2+)</name>
        <dbReference type="ChEBI" id="CHEBI:48828"/>
    </cofactor>
</comment>
<protein>
    <recommendedName>
        <fullName evidence="5 12">Transketolase</fullName>
        <ecNumber evidence="5 12">2.2.1.1</ecNumber>
    </recommendedName>
</protein>
<dbReference type="FunFam" id="3.40.50.970:FF:000004">
    <property type="entry name" value="Transketolase"/>
    <property type="match status" value="1"/>
</dbReference>
<evidence type="ECO:0000256" key="4">
    <source>
        <dbReference type="ARBA" id="ARBA00011738"/>
    </source>
</evidence>
<comment type="catalytic activity">
    <reaction evidence="11 18">
        <text>D-sedoheptulose 7-phosphate + D-glyceraldehyde 3-phosphate = aldehydo-D-ribose 5-phosphate + D-xylulose 5-phosphate</text>
        <dbReference type="Rhea" id="RHEA:10508"/>
        <dbReference type="ChEBI" id="CHEBI:57483"/>
        <dbReference type="ChEBI" id="CHEBI:57737"/>
        <dbReference type="ChEBI" id="CHEBI:58273"/>
        <dbReference type="ChEBI" id="CHEBI:59776"/>
        <dbReference type="EC" id="2.2.1.1"/>
    </reaction>
</comment>
<dbReference type="InterPro" id="IPR005478">
    <property type="entry name" value="Transketolase_bac-like"/>
</dbReference>
<dbReference type="GO" id="GO:0009052">
    <property type="term" value="P:pentose-phosphate shunt, non-oxidative branch"/>
    <property type="evidence" value="ECO:0007669"/>
    <property type="project" value="UniProtKB-ARBA"/>
</dbReference>
<dbReference type="Pfam" id="PF22613">
    <property type="entry name" value="Transketolase_C_1"/>
    <property type="match status" value="1"/>
</dbReference>
<reference evidence="20 21" key="1">
    <citation type="submission" date="2018-05" db="EMBL/GenBank/DDBJ databases">
        <title>Abyssibacter profundi OUC007T gen. nov., sp. nov, a marine bacterium isolated from seawater of the Mariana Trench.</title>
        <authorList>
            <person name="Zhou S."/>
        </authorList>
    </citation>
    <scope>NUCLEOTIDE SEQUENCE [LARGE SCALE GENOMIC DNA]</scope>
    <source>
        <strain evidence="20 21">OUC007</strain>
    </source>
</reference>
<feature type="binding site" evidence="15">
    <location>
        <position position="188"/>
    </location>
    <ligand>
        <name>thiamine diphosphate</name>
        <dbReference type="ChEBI" id="CHEBI:58937"/>
    </ligand>
</feature>
<evidence type="ECO:0000256" key="1">
    <source>
        <dbReference type="ARBA" id="ARBA00001913"/>
    </source>
</evidence>
<evidence type="ECO:0000313" key="21">
    <source>
        <dbReference type="Proteomes" id="UP000251800"/>
    </source>
</evidence>
<evidence type="ECO:0000256" key="11">
    <source>
        <dbReference type="ARBA" id="ARBA00049473"/>
    </source>
</evidence>
<dbReference type="CDD" id="cd07033">
    <property type="entry name" value="TPP_PYR_DXS_TK_like"/>
    <property type="match status" value="1"/>
</dbReference>
<dbReference type="InterPro" id="IPR055152">
    <property type="entry name" value="Transketolase-like_C_2"/>
</dbReference>
<dbReference type="SUPFAM" id="SSF52922">
    <property type="entry name" value="TK C-terminal domain-like"/>
    <property type="match status" value="1"/>
</dbReference>
<dbReference type="PANTHER" id="PTHR43522:SF2">
    <property type="entry name" value="TRANSKETOLASE 1-RELATED"/>
    <property type="match status" value="1"/>
</dbReference>
<keyword evidence="9 16" id="KW-0460">Magnesium</keyword>
<feature type="binding site" evidence="14">
    <location>
        <position position="523"/>
    </location>
    <ligand>
        <name>substrate</name>
    </ligand>
</feature>
<comment type="subunit">
    <text evidence="4 18">Homodimer.</text>
</comment>
<comment type="caution">
    <text evidence="20">The sequence shown here is derived from an EMBL/GenBank/DDBJ whole genome shotgun (WGS) entry which is preliminary data.</text>
</comment>
<dbReference type="InterPro" id="IPR005474">
    <property type="entry name" value="Transketolase_N"/>
</dbReference>
<dbReference type="SUPFAM" id="SSF52518">
    <property type="entry name" value="Thiamin diphosphate-binding fold (THDP-binding)"/>
    <property type="match status" value="2"/>
</dbReference>
<evidence type="ECO:0000256" key="15">
    <source>
        <dbReference type="PIRSR" id="PIRSR605478-3"/>
    </source>
</evidence>
<dbReference type="OrthoDB" id="8732661at2"/>
<evidence type="ECO:0000256" key="17">
    <source>
        <dbReference type="PIRSR" id="PIRSR605478-5"/>
    </source>
</evidence>
<feature type="site" description="Important for catalytic activity" evidence="17">
    <location>
        <position position="29"/>
    </location>
</feature>
<comment type="cofactor">
    <cofactor evidence="16">
        <name>Mg(2+)</name>
        <dbReference type="ChEBI" id="CHEBI:18420"/>
    </cofactor>
    <text evidence="16">Binds 1 Mg(2+) ion per subunit. Can also utilize other divalent metal cations, such as Ca(2+), Mn(2+) and Co(2+).</text>
</comment>
<dbReference type="Pfam" id="PF00456">
    <property type="entry name" value="Transketolase_N"/>
    <property type="match status" value="1"/>
</dbReference>
<feature type="binding site" evidence="16">
    <location>
        <position position="158"/>
    </location>
    <ligand>
        <name>Mg(2+)</name>
        <dbReference type="ChEBI" id="CHEBI:18420"/>
    </ligand>
</feature>
<feature type="binding site" evidence="14">
    <location>
        <position position="360"/>
    </location>
    <ligand>
        <name>substrate</name>
    </ligand>
</feature>
<dbReference type="InterPro" id="IPR029061">
    <property type="entry name" value="THDP-binding"/>
</dbReference>
<dbReference type="FunFam" id="3.40.50.920:FF:000003">
    <property type="entry name" value="Transketolase"/>
    <property type="match status" value="1"/>
</dbReference>
<dbReference type="PROSITE" id="PS00801">
    <property type="entry name" value="TRANSKETOLASE_1"/>
    <property type="match status" value="1"/>
</dbReference>
<dbReference type="AlphaFoldDB" id="A0A363UKL0"/>
<dbReference type="Pfam" id="PF02779">
    <property type="entry name" value="Transket_pyr"/>
    <property type="match status" value="1"/>
</dbReference>
<sequence length="667" mass="71386">MADSTSPRLRANAIRALAMDAVQAANSGHPGMPMGMADIAEVLWRDVLKHNPNNPAWADRDRFVLSNGHGSMLLYAVLHLTGYDLGIDDLKAFRQLHSRTPGHPEYAETPGVETTTGPLGQGIANGVGMALAERLLAAEFNLDGHDIVDHHTYVFLGDGCLMEGISHEACSLAGTLGLGKLIALYDDNGISIDGSVDGWFRDDTPARFESYGWQVIRNVDGHDAEAVRAALAKAQAETGKPTLICCKTIIGFGATNAGSADTHGAPLGGDGITAARSTLGWDGEAFEIPEVVRTAWDRREQGAAAEAAWNERLAAYRAAHPDKAAEFERRMAGDLPADLVDKLARLVEDVQANGKKNATRKASQAVLNAIAPGMPELLGGSADLTGSNGTIWKGVEPVTPETVKGQYVNYGVREFGMTAIGNGARLHGGFLPFSGTFLTFSDYARNAVRLAALMRIRNILVYTHDSIGLGEDGPTHQPIEHIGSLRLMPNLDVWRPCDDVETAVAWESALLRQDGPTALALTRQNVEHQPRTAEQLADVRRGAYTLWEPDAEPVAVVIATGSEVELAVAAAQALSAEGTPTRVVSMPCEEVFLRQTPEYQQRVLPAAVTTRVAIEAGSTGTWWRWVGATGAVIGIDSFGVSAPAGDAYQHFDLTTDRITNTVRDLLN</sequence>
<feature type="binding site" evidence="15">
    <location>
        <position position="263"/>
    </location>
    <ligand>
        <name>thiamine diphosphate</name>
        <dbReference type="ChEBI" id="CHEBI:58937"/>
    </ligand>
</feature>
<dbReference type="GO" id="GO:0004802">
    <property type="term" value="F:transketolase activity"/>
    <property type="evidence" value="ECO:0007669"/>
    <property type="project" value="UniProtKB-UniRule"/>
</dbReference>
<feature type="binding site" evidence="14">
    <location>
        <position position="263"/>
    </location>
    <ligand>
        <name>substrate</name>
    </ligand>
</feature>
<keyword evidence="8 18" id="KW-0106">Calcium</keyword>
<feature type="binding site" evidence="16">
    <location>
        <position position="190"/>
    </location>
    <ligand>
        <name>Mg(2+)</name>
        <dbReference type="ChEBI" id="CHEBI:18420"/>
    </ligand>
</feature>
<keyword evidence="10 15" id="KW-0786">Thiamine pyrophosphate</keyword>
<evidence type="ECO:0000313" key="20">
    <source>
        <dbReference type="EMBL" id="PWN55927.1"/>
    </source>
</evidence>
<comment type="cofactor">
    <cofactor evidence="18">
        <name>Mg(2+)</name>
        <dbReference type="ChEBI" id="CHEBI:18420"/>
    </cofactor>
    <cofactor evidence="18">
        <name>Ca(2+)</name>
        <dbReference type="ChEBI" id="CHEBI:29108"/>
    </cofactor>
    <cofactor evidence="18">
        <name>Mn(2+)</name>
        <dbReference type="ChEBI" id="CHEBI:29035"/>
    </cofactor>
    <cofactor evidence="18">
        <name>Co(2+)</name>
        <dbReference type="ChEBI" id="CHEBI:48828"/>
    </cofactor>
    <text evidence="18">Binds 1 Mg(2+) ion per subunit. Can also utilize other divalent metal cations, such as Ca(2+), Mn(2+) and Co(2+).</text>
</comment>
<feature type="binding site" evidence="15">
    <location>
        <position position="440"/>
    </location>
    <ligand>
        <name>thiamine diphosphate</name>
        <dbReference type="ChEBI" id="CHEBI:58937"/>
    </ligand>
</feature>
<feature type="binding site" evidence="14">
    <location>
        <position position="472"/>
    </location>
    <ligand>
        <name>substrate</name>
    </ligand>
</feature>
<dbReference type="SMART" id="SM00861">
    <property type="entry name" value="Transket_pyr"/>
    <property type="match status" value="1"/>
</dbReference>
<feature type="binding site" evidence="15">
    <location>
        <position position="69"/>
    </location>
    <ligand>
        <name>thiamine diphosphate</name>
        <dbReference type="ChEBI" id="CHEBI:58937"/>
    </ligand>
</feature>
<keyword evidence="6 18" id="KW-0808">Transferase</keyword>
<feature type="binding site" evidence="14">
    <location>
        <position position="476"/>
    </location>
    <ligand>
        <name>substrate</name>
    </ligand>
</feature>
<dbReference type="RefSeq" id="WP_109720142.1">
    <property type="nucleotide sequence ID" value="NZ_QEQK01000007.1"/>
</dbReference>
<comment type="similarity">
    <text evidence="3 18">Belongs to the transketolase family.</text>
</comment>
<dbReference type="InterPro" id="IPR009014">
    <property type="entry name" value="Transketo_C/PFOR_II"/>
</dbReference>
<evidence type="ECO:0000256" key="3">
    <source>
        <dbReference type="ARBA" id="ARBA00007131"/>
    </source>
</evidence>
<keyword evidence="7 16" id="KW-0479">Metal-binding</keyword>
<dbReference type="InterPro" id="IPR005475">
    <property type="entry name" value="Transketolase-like_Pyr-bd"/>
</dbReference>
<dbReference type="EMBL" id="QEQK01000007">
    <property type="protein sequence ID" value="PWN55927.1"/>
    <property type="molecule type" value="Genomic_DNA"/>
</dbReference>
<dbReference type="FunFam" id="3.40.50.970:FF:000003">
    <property type="entry name" value="Transketolase"/>
    <property type="match status" value="1"/>
</dbReference>
<evidence type="ECO:0000256" key="2">
    <source>
        <dbReference type="ARBA" id="ARBA00001941"/>
    </source>
</evidence>
<dbReference type="InterPro" id="IPR049557">
    <property type="entry name" value="Transketolase_CS"/>
</dbReference>
<accession>A0A363UKL0</accession>
<gene>
    <name evidence="20" type="primary">tkt</name>
    <name evidence="20" type="ORF">DEH80_08855</name>
</gene>
<comment type="function">
    <text evidence="18">Catalyzes the transfer of a two-carbon ketol group from a ketose donor to an aldose acceptor, via a covalent intermediate with the cofactor thiamine pyrophosphate.</text>
</comment>
<feature type="domain" description="Transketolase-like pyrimidine-binding" evidence="19">
    <location>
        <begin position="357"/>
        <end position="528"/>
    </location>
</feature>
<dbReference type="GO" id="GO:0005829">
    <property type="term" value="C:cytosol"/>
    <property type="evidence" value="ECO:0007669"/>
    <property type="project" value="TreeGrafter"/>
</dbReference>
<comment type="cofactor">
    <cofactor evidence="15">
        <name>thiamine diphosphate</name>
        <dbReference type="ChEBI" id="CHEBI:58937"/>
    </cofactor>
    <text evidence="15">Binds 1 thiamine pyrophosphate per subunit. During the reaction, the substrate forms a covalent intermediate with the cofactor.</text>
</comment>
<organism evidence="20 21">
    <name type="scientific">Abyssibacter profundi</name>
    <dbReference type="NCBI Taxonomy" id="2182787"/>
    <lineage>
        <taxon>Bacteria</taxon>
        <taxon>Pseudomonadati</taxon>
        <taxon>Pseudomonadota</taxon>
        <taxon>Gammaproteobacteria</taxon>
        <taxon>Chromatiales</taxon>
        <taxon>Oceanococcaceae</taxon>
        <taxon>Abyssibacter</taxon>
    </lineage>
</organism>
<dbReference type="NCBIfam" id="TIGR00232">
    <property type="entry name" value="tktlase_bact"/>
    <property type="match status" value="1"/>
</dbReference>
<dbReference type="PANTHER" id="PTHR43522">
    <property type="entry name" value="TRANSKETOLASE"/>
    <property type="match status" value="1"/>
</dbReference>
<evidence type="ECO:0000256" key="8">
    <source>
        <dbReference type="ARBA" id="ARBA00022837"/>
    </source>
</evidence>
<dbReference type="InterPro" id="IPR033247">
    <property type="entry name" value="Transketolase_fam"/>
</dbReference>
<evidence type="ECO:0000256" key="14">
    <source>
        <dbReference type="PIRSR" id="PIRSR605478-2"/>
    </source>
</evidence>
<proteinExistence type="inferred from homology"/>
<keyword evidence="21" id="KW-1185">Reference proteome</keyword>
<feature type="site" description="Important for catalytic activity" evidence="17">
    <location>
        <position position="263"/>
    </location>
</feature>
<dbReference type="Proteomes" id="UP000251800">
    <property type="component" value="Unassembled WGS sequence"/>
</dbReference>
<evidence type="ECO:0000256" key="13">
    <source>
        <dbReference type="PIRSR" id="PIRSR605478-1"/>
    </source>
</evidence>
<dbReference type="PROSITE" id="PS00802">
    <property type="entry name" value="TRANSKETOLASE_2"/>
    <property type="match status" value="1"/>
</dbReference>
<evidence type="ECO:0000256" key="6">
    <source>
        <dbReference type="ARBA" id="ARBA00022679"/>
    </source>
</evidence>
<feature type="binding site" evidence="15">
    <location>
        <position position="159"/>
    </location>
    <ligand>
        <name>thiamine diphosphate</name>
        <dbReference type="ChEBI" id="CHEBI:58937"/>
    </ligand>
</feature>
<name>A0A363UKL0_9GAMM</name>